<feature type="domain" description="Aminotransferase class V" evidence="9">
    <location>
        <begin position="7"/>
        <end position="384"/>
    </location>
</feature>
<dbReference type="SUPFAM" id="SSF53383">
    <property type="entry name" value="PLP-dependent transferases"/>
    <property type="match status" value="1"/>
</dbReference>
<keyword evidence="7" id="KW-0411">Iron-sulfur</keyword>
<reference evidence="10 11" key="1">
    <citation type="journal article" date="2016" name="Nat. Commun.">
        <title>Thousands of microbial genomes shed light on interconnected biogeochemical processes in an aquifer system.</title>
        <authorList>
            <person name="Anantharaman K."/>
            <person name="Brown C.T."/>
            <person name="Hug L.A."/>
            <person name="Sharon I."/>
            <person name="Castelle C.J."/>
            <person name="Probst A.J."/>
            <person name="Thomas B.C."/>
            <person name="Singh A."/>
            <person name="Wilkins M.J."/>
            <person name="Karaoz U."/>
            <person name="Brodie E.L."/>
            <person name="Williams K.H."/>
            <person name="Hubbard S.S."/>
            <person name="Banfield J.F."/>
        </authorList>
    </citation>
    <scope>NUCLEOTIDE SEQUENCE [LARGE SCALE GENOMIC DNA]</scope>
</reference>
<dbReference type="EMBL" id="MHRK01000013">
    <property type="protein sequence ID" value="OHA24325.1"/>
    <property type="molecule type" value="Genomic_DNA"/>
</dbReference>
<dbReference type="InterPro" id="IPR015424">
    <property type="entry name" value="PyrdxlP-dep_Trfase"/>
</dbReference>
<evidence type="ECO:0000259" key="9">
    <source>
        <dbReference type="Pfam" id="PF00266"/>
    </source>
</evidence>
<gene>
    <name evidence="10" type="ORF">A3C72_03435</name>
</gene>
<dbReference type="InterPro" id="IPR016454">
    <property type="entry name" value="Cysteine_dSase"/>
</dbReference>
<comment type="cofactor">
    <cofactor evidence="1">
        <name>pyridoxal 5'-phosphate</name>
        <dbReference type="ChEBI" id="CHEBI:597326"/>
    </cofactor>
</comment>
<keyword evidence="4" id="KW-0479">Metal-binding</keyword>
<evidence type="ECO:0000256" key="2">
    <source>
        <dbReference type="ARBA" id="ARBA00006490"/>
    </source>
</evidence>
<keyword evidence="3" id="KW-0808">Transferase</keyword>
<evidence type="ECO:0000256" key="1">
    <source>
        <dbReference type="ARBA" id="ARBA00001933"/>
    </source>
</evidence>
<dbReference type="GO" id="GO:0031071">
    <property type="term" value="F:cysteine desulfurase activity"/>
    <property type="evidence" value="ECO:0007669"/>
    <property type="project" value="UniProtKB-EC"/>
</dbReference>
<accession>A0A1G2MK63</accession>
<comment type="caution">
    <text evidence="10">The sequence shown here is derived from an EMBL/GenBank/DDBJ whole genome shotgun (WGS) entry which is preliminary data.</text>
</comment>
<comment type="similarity">
    <text evidence="2">Belongs to the class-V pyridoxal-phosphate-dependent aminotransferase family. NifS/IscS subfamily.</text>
</comment>
<dbReference type="InterPro" id="IPR015421">
    <property type="entry name" value="PyrdxlP-dep_Trfase_major"/>
</dbReference>
<evidence type="ECO:0000256" key="5">
    <source>
        <dbReference type="ARBA" id="ARBA00022898"/>
    </source>
</evidence>
<dbReference type="PANTHER" id="PTHR11601:SF34">
    <property type="entry name" value="CYSTEINE DESULFURASE"/>
    <property type="match status" value="1"/>
</dbReference>
<dbReference type="Pfam" id="PF00266">
    <property type="entry name" value="Aminotran_5"/>
    <property type="match status" value="1"/>
</dbReference>
<dbReference type="InterPro" id="IPR015422">
    <property type="entry name" value="PyrdxlP-dep_Trfase_small"/>
</dbReference>
<evidence type="ECO:0000313" key="11">
    <source>
        <dbReference type="Proteomes" id="UP000177130"/>
    </source>
</evidence>
<keyword evidence="5" id="KW-0663">Pyridoxal phosphate</keyword>
<comment type="catalytic activity">
    <reaction evidence="8">
        <text>(sulfur carrier)-H + L-cysteine = (sulfur carrier)-SH + L-alanine</text>
        <dbReference type="Rhea" id="RHEA:43892"/>
        <dbReference type="Rhea" id="RHEA-COMP:14737"/>
        <dbReference type="Rhea" id="RHEA-COMP:14739"/>
        <dbReference type="ChEBI" id="CHEBI:29917"/>
        <dbReference type="ChEBI" id="CHEBI:35235"/>
        <dbReference type="ChEBI" id="CHEBI:57972"/>
        <dbReference type="ChEBI" id="CHEBI:64428"/>
        <dbReference type="EC" id="2.8.1.7"/>
    </reaction>
</comment>
<evidence type="ECO:0000256" key="6">
    <source>
        <dbReference type="ARBA" id="ARBA00023004"/>
    </source>
</evidence>
<proteinExistence type="inferred from homology"/>
<sequence length="397" mass="43440">MSRNRLYFDSAATTPIDPKVLREYVWHLKNTTGNASSISKEGVAAKKVLETSRKEVAASLGARPLEVVFTSGGTESNNLAIMGTFESLGGSDFKTQNGKKFHAITTEIEHSSVLECFRQLEKKGLQVTYLPVSSGGVIDSNVLKKALRPETALVSIQYANGEIGVIQPIREISKVIRDFNSRFAIHASRLKTQFHTDVSQAASYLNLSVERLGVDLMTLDSHKIYGPKGVGALYLRSGVKISQITFGGGQEGGMRSGTENVPAIAAFAKALQICAVQREKESLRLATLRDQIYSGILENIGMEILVNGEMKNRLPNNLNISIRDIDTEFLTLQLDAKGIAVSTKSACVDSDVGSYVVKALGGHPWRSKNTLRISLGRFTTIDQCRNFVRVLRGFLKK</sequence>
<evidence type="ECO:0000256" key="3">
    <source>
        <dbReference type="ARBA" id="ARBA00022679"/>
    </source>
</evidence>
<dbReference type="PIRSF" id="PIRSF005572">
    <property type="entry name" value="NifS"/>
    <property type="match status" value="1"/>
</dbReference>
<dbReference type="PANTHER" id="PTHR11601">
    <property type="entry name" value="CYSTEINE DESULFURYLASE FAMILY MEMBER"/>
    <property type="match status" value="1"/>
</dbReference>
<evidence type="ECO:0000313" key="10">
    <source>
        <dbReference type="EMBL" id="OHA24325.1"/>
    </source>
</evidence>
<evidence type="ECO:0000256" key="8">
    <source>
        <dbReference type="ARBA" id="ARBA00050776"/>
    </source>
</evidence>
<dbReference type="Gene3D" id="1.10.260.50">
    <property type="match status" value="1"/>
</dbReference>
<name>A0A1G2MK63_9BACT</name>
<dbReference type="Gene3D" id="3.90.1150.10">
    <property type="entry name" value="Aspartate Aminotransferase, domain 1"/>
    <property type="match status" value="1"/>
</dbReference>
<dbReference type="Gene3D" id="3.40.640.10">
    <property type="entry name" value="Type I PLP-dependent aspartate aminotransferase-like (Major domain)"/>
    <property type="match status" value="1"/>
</dbReference>
<keyword evidence="6" id="KW-0408">Iron</keyword>
<evidence type="ECO:0000256" key="7">
    <source>
        <dbReference type="ARBA" id="ARBA00023014"/>
    </source>
</evidence>
<dbReference type="STRING" id="1802306.A3C72_03435"/>
<dbReference type="AlphaFoldDB" id="A0A1G2MK63"/>
<dbReference type="InterPro" id="IPR000192">
    <property type="entry name" value="Aminotrans_V_dom"/>
</dbReference>
<organism evidence="10 11">
    <name type="scientific">Candidatus Taylorbacteria bacterium RIFCSPHIGHO2_02_FULL_43_32b</name>
    <dbReference type="NCBI Taxonomy" id="1802306"/>
    <lineage>
        <taxon>Bacteria</taxon>
        <taxon>Candidatus Tayloriibacteriota</taxon>
    </lineage>
</organism>
<dbReference type="GO" id="GO:0046872">
    <property type="term" value="F:metal ion binding"/>
    <property type="evidence" value="ECO:0007669"/>
    <property type="project" value="UniProtKB-KW"/>
</dbReference>
<protein>
    <recommendedName>
        <fullName evidence="9">Aminotransferase class V domain-containing protein</fullName>
    </recommendedName>
</protein>
<evidence type="ECO:0000256" key="4">
    <source>
        <dbReference type="ARBA" id="ARBA00022723"/>
    </source>
</evidence>
<dbReference type="GO" id="GO:0051536">
    <property type="term" value="F:iron-sulfur cluster binding"/>
    <property type="evidence" value="ECO:0007669"/>
    <property type="project" value="UniProtKB-KW"/>
</dbReference>
<dbReference type="Proteomes" id="UP000177130">
    <property type="component" value="Unassembled WGS sequence"/>
</dbReference>